<proteinExistence type="predicted"/>
<feature type="compositionally biased region" description="Low complexity" evidence="1">
    <location>
        <begin position="14"/>
        <end position="28"/>
    </location>
</feature>
<feature type="non-terminal residue" evidence="2">
    <location>
        <position position="94"/>
    </location>
</feature>
<evidence type="ECO:0000313" key="3">
    <source>
        <dbReference type="Proteomes" id="UP000308365"/>
    </source>
</evidence>
<dbReference type="EMBL" id="RWIC01000167">
    <property type="protein sequence ID" value="TKC48323.1"/>
    <property type="molecule type" value="Genomic_DNA"/>
</dbReference>
<reference evidence="3" key="1">
    <citation type="journal article" date="2019" name="IScience">
        <title>Narwhal Genome Reveals Long-Term Low Genetic Diversity despite Current Large Abundance Size.</title>
        <authorList>
            <person name="Westbury M.V."/>
            <person name="Petersen B."/>
            <person name="Garde E."/>
            <person name="Heide-Jorgensen M.P."/>
            <person name="Lorenzen E.D."/>
        </authorList>
    </citation>
    <scope>NUCLEOTIDE SEQUENCE [LARGE SCALE GENOMIC DNA]</scope>
</reference>
<evidence type="ECO:0000256" key="1">
    <source>
        <dbReference type="SAM" id="MobiDB-lite"/>
    </source>
</evidence>
<feature type="compositionally biased region" description="Basic and acidic residues" evidence="1">
    <location>
        <begin position="85"/>
        <end position="94"/>
    </location>
</feature>
<dbReference type="Proteomes" id="UP000308365">
    <property type="component" value="Unassembled WGS sequence"/>
</dbReference>
<feature type="region of interest" description="Disordered" evidence="1">
    <location>
        <begin position="1"/>
        <end position="94"/>
    </location>
</feature>
<sequence length="94" mass="9908">DAALGVLPRDPHPQQRLPRLPALPAPQDAEVRRRHLHQQLPEGAGPAVCPQASSGHHEQAAGREKPGARSKGTAWPSGGQHVGRPKADGIGEHP</sequence>
<evidence type="ECO:0000313" key="2">
    <source>
        <dbReference type="EMBL" id="TKC48323.1"/>
    </source>
</evidence>
<protein>
    <submittedName>
        <fullName evidence="2">Uncharacterized protein</fullName>
    </submittedName>
</protein>
<accession>A0A4U1FF29</accession>
<feature type="compositionally biased region" description="Basic and acidic residues" evidence="1">
    <location>
        <begin position="55"/>
        <end position="67"/>
    </location>
</feature>
<feature type="non-terminal residue" evidence="2">
    <location>
        <position position="1"/>
    </location>
</feature>
<organism evidence="2 3">
    <name type="scientific">Monodon monoceros</name>
    <name type="common">Narwhal</name>
    <name type="synonym">Ceratodon monodon</name>
    <dbReference type="NCBI Taxonomy" id="40151"/>
    <lineage>
        <taxon>Eukaryota</taxon>
        <taxon>Metazoa</taxon>
        <taxon>Chordata</taxon>
        <taxon>Craniata</taxon>
        <taxon>Vertebrata</taxon>
        <taxon>Euteleostomi</taxon>
        <taxon>Mammalia</taxon>
        <taxon>Eutheria</taxon>
        <taxon>Laurasiatheria</taxon>
        <taxon>Artiodactyla</taxon>
        <taxon>Whippomorpha</taxon>
        <taxon>Cetacea</taxon>
        <taxon>Odontoceti</taxon>
        <taxon>Monodontidae</taxon>
        <taxon>Monodon</taxon>
    </lineage>
</organism>
<dbReference type="AlphaFoldDB" id="A0A4U1FF29"/>
<gene>
    <name evidence="2" type="ORF">EI555_014565</name>
</gene>
<name>A0A4U1FF29_MONMO</name>
<comment type="caution">
    <text evidence="2">The sequence shown here is derived from an EMBL/GenBank/DDBJ whole genome shotgun (WGS) entry which is preliminary data.</text>
</comment>